<sequence length="35" mass="3910">MDKVVVTLAVYCLVLFGTILVVTTNRQFCSTCSFH</sequence>
<dbReference type="EMBL" id="MN740854">
    <property type="protein sequence ID" value="QHU15281.1"/>
    <property type="molecule type" value="Genomic_DNA"/>
</dbReference>
<organism evidence="1">
    <name type="scientific">viral metagenome</name>
    <dbReference type="NCBI Taxonomy" id="1070528"/>
    <lineage>
        <taxon>unclassified sequences</taxon>
        <taxon>metagenomes</taxon>
        <taxon>organismal metagenomes</taxon>
    </lineage>
</organism>
<evidence type="ECO:0000313" key="1">
    <source>
        <dbReference type="EMBL" id="QHU15281.1"/>
    </source>
</evidence>
<name>A0A6C0KDM0_9ZZZZ</name>
<dbReference type="AlphaFoldDB" id="A0A6C0KDM0"/>
<reference evidence="1" key="1">
    <citation type="journal article" date="2020" name="Nature">
        <title>Giant virus diversity and host interactions through global metagenomics.</title>
        <authorList>
            <person name="Schulz F."/>
            <person name="Roux S."/>
            <person name="Paez-Espino D."/>
            <person name="Jungbluth S."/>
            <person name="Walsh D.A."/>
            <person name="Denef V.J."/>
            <person name="McMahon K.D."/>
            <person name="Konstantinidis K.T."/>
            <person name="Eloe-Fadrosh E.A."/>
            <person name="Kyrpides N.C."/>
            <person name="Woyke T."/>
        </authorList>
    </citation>
    <scope>NUCLEOTIDE SEQUENCE</scope>
    <source>
        <strain evidence="1">GVMAG-S-1103017-68</strain>
    </source>
</reference>
<accession>A0A6C0KDM0</accession>
<proteinExistence type="predicted"/>
<protein>
    <submittedName>
        <fullName evidence="1">Uncharacterized protein</fullName>
    </submittedName>
</protein>